<accession>A0ABY7TUF8</accession>
<evidence type="ECO:0000256" key="1">
    <source>
        <dbReference type="ARBA" id="ARBA00009387"/>
    </source>
</evidence>
<proteinExistence type="inferred from homology"/>
<feature type="domain" description="Transglycosylase SLT" evidence="2">
    <location>
        <begin position="36"/>
        <end position="86"/>
    </location>
</feature>
<reference evidence="3 4" key="1">
    <citation type="submission" date="2023-02" db="EMBL/GenBank/DDBJ databases">
        <title>Genome sequence of Novosphingobium humi KACC 19094.</title>
        <authorList>
            <person name="Kim S."/>
            <person name="Heo J."/>
            <person name="Kwon S.-W."/>
        </authorList>
    </citation>
    <scope>NUCLEOTIDE SEQUENCE [LARGE SCALE GENOMIC DNA]</scope>
    <source>
        <strain evidence="3 4">KACC 19094</strain>
    </source>
</reference>
<dbReference type="InterPro" id="IPR023346">
    <property type="entry name" value="Lysozyme-like_dom_sf"/>
</dbReference>
<evidence type="ECO:0000313" key="4">
    <source>
        <dbReference type="Proteomes" id="UP001218231"/>
    </source>
</evidence>
<dbReference type="Proteomes" id="UP001218231">
    <property type="component" value="Chromosome"/>
</dbReference>
<comment type="similarity">
    <text evidence="1">Belongs to the virb1 family.</text>
</comment>
<dbReference type="RefSeq" id="WP_273617281.1">
    <property type="nucleotide sequence ID" value="NZ_CP117417.1"/>
</dbReference>
<organism evidence="3 4">
    <name type="scientific">Novosphingobium humi</name>
    <dbReference type="NCBI Taxonomy" id="2282397"/>
    <lineage>
        <taxon>Bacteria</taxon>
        <taxon>Pseudomonadati</taxon>
        <taxon>Pseudomonadota</taxon>
        <taxon>Alphaproteobacteria</taxon>
        <taxon>Sphingomonadales</taxon>
        <taxon>Sphingomonadaceae</taxon>
        <taxon>Novosphingobium</taxon>
    </lineage>
</organism>
<dbReference type="Gene3D" id="1.10.530.10">
    <property type="match status" value="1"/>
</dbReference>
<gene>
    <name evidence="3" type="ORF">PQ457_13260</name>
</gene>
<dbReference type="SUPFAM" id="SSF53955">
    <property type="entry name" value="Lysozyme-like"/>
    <property type="match status" value="1"/>
</dbReference>
<dbReference type="InterPro" id="IPR008258">
    <property type="entry name" value="Transglycosylase_SLT_dom_1"/>
</dbReference>
<name>A0ABY7TUF8_9SPHN</name>
<protein>
    <submittedName>
        <fullName evidence="3">Transglycosylase SLT domain-containing protein</fullName>
    </submittedName>
</protein>
<sequence>MSQPDMSPSWAANLDKIQSARGAANGASGGNVRAAIARAAGATGVDFSYLAAQARLESGLNPAARNGASSASGLYQFTNSTWLQTLQKHGDMLGLGNTGAAMADPAQRMALLGLRGDPHASAMMAASLASDNADALTAVLGRAPDASELYVAHFLGADGAAKFLSALGSSPDQPAAGLLPKAASANRSIFYDDAGNPRSVAAVMGLIRGRMESALAAEGISADAMMAGGMAYGGMMDGAPAWSAAVDPAPPAAAPPQTGGPLSREFSAMQAAAPAASSHSMADTLQSAFGLGAENGATPEFVRNAYGRLRALGM</sequence>
<keyword evidence="4" id="KW-1185">Reference proteome</keyword>
<dbReference type="EMBL" id="CP117417">
    <property type="protein sequence ID" value="WCT76882.1"/>
    <property type="molecule type" value="Genomic_DNA"/>
</dbReference>
<dbReference type="Pfam" id="PF01464">
    <property type="entry name" value="SLT"/>
    <property type="match status" value="1"/>
</dbReference>
<evidence type="ECO:0000259" key="2">
    <source>
        <dbReference type="Pfam" id="PF01464"/>
    </source>
</evidence>
<evidence type="ECO:0000313" key="3">
    <source>
        <dbReference type="EMBL" id="WCT76882.1"/>
    </source>
</evidence>